<dbReference type="GO" id="GO:0004497">
    <property type="term" value="F:monooxygenase activity"/>
    <property type="evidence" value="ECO:0007669"/>
    <property type="project" value="UniProtKB-KW"/>
</dbReference>
<evidence type="ECO:0000313" key="10">
    <source>
        <dbReference type="Proteomes" id="UP000184501"/>
    </source>
</evidence>
<dbReference type="FunFam" id="1.10.630.10:FF:000018">
    <property type="entry name" value="Cytochrome P450 monooxygenase"/>
    <property type="match status" value="1"/>
</dbReference>
<protein>
    <submittedName>
        <fullName evidence="9">Cytochrome P450</fullName>
    </submittedName>
</protein>
<gene>
    <name evidence="9" type="ORF">SAMN05444320_102696</name>
</gene>
<evidence type="ECO:0000256" key="3">
    <source>
        <dbReference type="ARBA" id="ARBA00022723"/>
    </source>
</evidence>
<dbReference type="STRING" id="2017.SAMN05444320_102696"/>
<evidence type="ECO:0000256" key="4">
    <source>
        <dbReference type="ARBA" id="ARBA00023002"/>
    </source>
</evidence>
<dbReference type="OrthoDB" id="4133219at2"/>
<dbReference type="PRINTS" id="PR00385">
    <property type="entry name" value="P450"/>
</dbReference>
<dbReference type="Pfam" id="PF00067">
    <property type="entry name" value="p450"/>
    <property type="match status" value="1"/>
</dbReference>
<keyword evidence="6 7" id="KW-0503">Monooxygenase</keyword>
<dbReference type="InterPro" id="IPR036396">
    <property type="entry name" value="Cyt_P450_sf"/>
</dbReference>
<dbReference type="PANTHER" id="PTHR46696">
    <property type="entry name" value="P450, PUTATIVE (EUROFUNG)-RELATED"/>
    <property type="match status" value="1"/>
</dbReference>
<dbReference type="InterPro" id="IPR001128">
    <property type="entry name" value="Cyt_P450"/>
</dbReference>
<feature type="region of interest" description="Disordered" evidence="8">
    <location>
        <begin position="69"/>
        <end position="94"/>
    </location>
</feature>
<evidence type="ECO:0000256" key="2">
    <source>
        <dbReference type="ARBA" id="ARBA00022617"/>
    </source>
</evidence>
<dbReference type="EMBL" id="FQVN01000002">
    <property type="protein sequence ID" value="SHF16040.1"/>
    <property type="molecule type" value="Genomic_DNA"/>
</dbReference>
<keyword evidence="5 7" id="KW-0408">Iron</keyword>
<organism evidence="9 10">
    <name type="scientific">Streptoalloteichus hindustanus</name>
    <dbReference type="NCBI Taxonomy" id="2017"/>
    <lineage>
        <taxon>Bacteria</taxon>
        <taxon>Bacillati</taxon>
        <taxon>Actinomycetota</taxon>
        <taxon>Actinomycetes</taxon>
        <taxon>Pseudonocardiales</taxon>
        <taxon>Pseudonocardiaceae</taxon>
        <taxon>Streptoalloteichus</taxon>
    </lineage>
</organism>
<dbReference type="GO" id="GO:0005506">
    <property type="term" value="F:iron ion binding"/>
    <property type="evidence" value="ECO:0007669"/>
    <property type="project" value="InterPro"/>
</dbReference>
<keyword evidence="10" id="KW-1185">Reference proteome</keyword>
<evidence type="ECO:0000256" key="1">
    <source>
        <dbReference type="ARBA" id="ARBA00010617"/>
    </source>
</evidence>
<dbReference type="AlphaFoldDB" id="A0A1M4ZDD4"/>
<dbReference type="PRINTS" id="PR00359">
    <property type="entry name" value="BP450"/>
</dbReference>
<name>A0A1M4ZDD4_STRHI</name>
<evidence type="ECO:0000256" key="8">
    <source>
        <dbReference type="SAM" id="MobiDB-lite"/>
    </source>
</evidence>
<keyword evidence="3 7" id="KW-0479">Metal-binding</keyword>
<accession>A0A1M4ZDD4</accession>
<evidence type="ECO:0000256" key="6">
    <source>
        <dbReference type="ARBA" id="ARBA00023033"/>
    </source>
</evidence>
<proteinExistence type="inferred from homology"/>
<dbReference type="RefSeq" id="WP_073481044.1">
    <property type="nucleotide sequence ID" value="NZ_FQVN01000002.1"/>
</dbReference>
<evidence type="ECO:0000256" key="7">
    <source>
        <dbReference type="RuleBase" id="RU000461"/>
    </source>
</evidence>
<evidence type="ECO:0000256" key="5">
    <source>
        <dbReference type="ARBA" id="ARBA00023004"/>
    </source>
</evidence>
<keyword evidence="4 7" id="KW-0560">Oxidoreductase</keyword>
<dbReference type="PROSITE" id="PS00086">
    <property type="entry name" value="CYTOCHROME_P450"/>
    <property type="match status" value="1"/>
</dbReference>
<reference evidence="9 10" key="1">
    <citation type="submission" date="2016-11" db="EMBL/GenBank/DDBJ databases">
        <authorList>
            <person name="Jaros S."/>
            <person name="Januszkiewicz K."/>
            <person name="Wedrychowicz H."/>
        </authorList>
    </citation>
    <scope>NUCLEOTIDE SEQUENCE [LARGE SCALE GENOMIC DNA]</scope>
    <source>
        <strain evidence="9 10">DSM 44523</strain>
    </source>
</reference>
<dbReference type="Proteomes" id="UP000184501">
    <property type="component" value="Unassembled WGS sequence"/>
</dbReference>
<dbReference type="GO" id="GO:0020037">
    <property type="term" value="F:heme binding"/>
    <property type="evidence" value="ECO:0007669"/>
    <property type="project" value="InterPro"/>
</dbReference>
<dbReference type="GO" id="GO:0016705">
    <property type="term" value="F:oxidoreductase activity, acting on paired donors, with incorporation or reduction of molecular oxygen"/>
    <property type="evidence" value="ECO:0007669"/>
    <property type="project" value="InterPro"/>
</dbReference>
<dbReference type="CDD" id="cd11030">
    <property type="entry name" value="CYP105-like"/>
    <property type="match status" value="1"/>
</dbReference>
<keyword evidence="2 7" id="KW-0349">Heme</keyword>
<dbReference type="InterPro" id="IPR002397">
    <property type="entry name" value="Cyt_P450_B"/>
</dbReference>
<dbReference type="Gene3D" id="1.10.630.10">
    <property type="entry name" value="Cytochrome P450"/>
    <property type="match status" value="1"/>
</dbReference>
<evidence type="ECO:0000313" key="9">
    <source>
        <dbReference type="EMBL" id="SHF16040.1"/>
    </source>
</evidence>
<dbReference type="InterPro" id="IPR017972">
    <property type="entry name" value="Cyt_P450_CS"/>
</dbReference>
<dbReference type="PANTHER" id="PTHR46696:SF1">
    <property type="entry name" value="CYTOCHROME P450 YJIB-RELATED"/>
    <property type="match status" value="1"/>
</dbReference>
<comment type="similarity">
    <text evidence="1 7">Belongs to the cytochrome P450 family.</text>
</comment>
<dbReference type="SUPFAM" id="SSF48264">
    <property type="entry name" value="Cytochrome P450"/>
    <property type="match status" value="1"/>
</dbReference>
<sequence>MASDPQVVRELPIERSCPFSPPTGLTELRDESPIRRLMYHGGHEGWLVTGHAAARAVLADVRFSSRPELFRSPAPLPPPARRDPQAAPGILTEFDPPEHTRYRRLLTGQFTVRRMNQLTSRIEQITEEHLDAMEQAGPPTDLVTAYALPIPSLVICELLGVPYADREQFQRNSNTLFDLTATPEQSMAAFKELESFLLDLVRRKRSAPEDDLISGLLTDDELTDQEAANIGIMLLIAGHETTANMIALGVFALLRHPDQLAALRADPDLAANAVEELMRYLSIVHIGPVRTAVADVEIEGQLIRAGESVTVSVPAANWDPAKFPEPERLDLTRRTSGHLAFGHGVHQCLGQQLARVEMRVAYPALLRRFPNLRLTVAPEEVRLRTDMAVYGVHELPVAW</sequence>